<proteinExistence type="predicted"/>
<reference evidence="3 4" key="1">
    <citation type="journal article" date="2015" name="Proc. Natl. Acad. Sci. U.S.A.">
        <title>The resurrection genome of Boea hygrometrica: A blueprint for survival of dehydration.</title>
        <authorList>
            <person name="Xiao L."/>
            <person name="Yang G."/>
            <person name="Zhang L."/>
            <person name="Yang X."/>
            <person name="Zhao S."/>
            <person name="Ji Z."/>
            <person name="Zhou Q."/>
            <person name="Hu M."/>
            <person name="Wang Y."/>
            <person name="Chen M."/>
            <person name="Xu Y."/>
            <person name="Jin H."/>
            <person name="Xiao X."/>
            <person name="Hu G."/>
            <person name="Bao F."/>
            <person name="Hu Y."/>
            <person name="Wan P."/>
            <person name="Li L."/>
            <person name="Deng X."/>
            <person name="Kuang T."/>
            <person name="Xiang C."/>
            <person name="Zhu J.K."/>
            <person name="Oliver M.J."/>
            <person name="He Y."/>
        </authorList>
    </citation>
    <scope>NUCLEOTIDE SEQUENCE [LARGE SCALE GENOMIC DNA]</scope>
    <source>
        <strain evidence="4">cv. XS01</strain>
    </source>
</reference>
<evidence type="ECO:0000313" key="4">
    <source>
        <dbReference type="Proteomes" id="UP000250235"/>
    </source>
</evidence>
<feature type="compositionally biased region" description="Basic and acidic residues" evidence="2">
    <location>
        <begin position="11"/>
        <end position="24"/>
    </location>
</feature>
<protein>
    <submittedName>
        <fullName evidence="3">Uncharacterized protein</fullName>
    </submittedName>
</protein>
<dbReference type="Proteomes" id="UP000250235">
    <property type="component" value="Unassembled WGS sequence"/>
</dbReference>
<sequence>MKTSSNKKSSRRNDRKVLVAEESTKSWADSDSDSSSSSSSSSDSEQEEVHCFMVDQTDDDEVFDFSNVEFTRDDLVTALNDMVKEYMKLSHSFEEIKAENVSLKNSSAESSSDELENTDSLKTELSRLKIENDLLRNEASELKAEMLAGFTTEEAEADTVADQGLKRVNRIFGGLNEGIWPKTEELTVSFARWTVSEGIAQASCENVIWNKIYEVCWKKCRRKKMNSRCLESVVQDLVSAMMTSAYLLEKAVSSNDDISISTGES</sequence>
<evidence type="ECO:0000256" key="1">
    <source>
        <dbReference type="SAM" id="Coils"/>
    </source>
</evidence>
<feature type="region of interest" description="Disordered" evidence="2">
    <location>
        <begin position="1"/>
        <end position="49"/>
    </location>
</feature>
<organism evidence="3 4">
    <name type="scientific">Dorcoceras hygrometricum</name>
    <dbReference type="NCBI Taxonomy" id="472368"/>
    <lineage>
        <taxon>Eukaryota</taxon>
        <taxon>Viridiplantae</taxon>
        <taxon>Streptophyta</taxon>
        <taxon>Embryophyta</taxon>
        <taxon>Tracheophyta</taxon>
        <taxon>Spermatophyta</taxon>
        <taxon>Magnoliopsida</taxon>
        <taxon>eudicotyledons</taxon>
        <taxon>Gunneridae</taxon>
        <taxon>Pentapetalae</taxon>
        <taxon>asterids</taxon>
        <taxon>lamiids</taxon>
        <taxon>Lamiales</taxon>
        <taxon>Gesneriaceae</taxon>
        <taxon>Didymocarpoideae</taxon>
        <taxon>Trichosporeae</taxon>
        <taxon>Loxocarpinae</taxon>
        <taxon>Dorcoceras</taxon>
    </lineage>
</organism>
<keyword evidence="4" id="KW-1185">Reference proteome</keyword>
<dbReference type="EMBL" id="KV013232">
    <property type="protein sequence ID" value="KZV23982.1"/>
    <property type="molecule type" value="Genomic_DNA"/>
</dbReference>
<gene>
    <name evidence="3" type="ORF">F511_20903</name>
</gene>
<feature type="compositionally biased region" description="Low complexity" evidence="2">
    <location>
        <begin position="33"/>
        <end position="43"/>
    </location>
</feature>
<keyword evidence="1" id="KW-0175">Coiled coil</keyword>
<accession>A0A2Z7AXM0</accession>
<dbReference type="AlphaFoldDB" id="A0A2Z7AXM0"/>
<evidence type="ECO:0000313" key="3">
    <source>
        <dbReference type="EMBL" id="KZV23982.1"/>
    </source>
</evidence>
<feature type="coiled-coil region" evidence="1">
    <location>
        <begin position="118"/>
        <end position="145"/>
    </location>
</feature>
<name>A0A2Z7AXM0_9LAMI</name>
<dbReference type="Gene3D" id="6.10.250.2910">
    <property type="match status" value="1"/>
</dbReference>
<evidence type="ECO:0000256" key="2">
    <source>
        <dbReference type="SAM" id="MobiDB-lite"/>
    </source>
</evidence>